<evidence type="ECO:0000313" key="2">
    <source>
        <dbReference type="EMBL" id="KXA90885.1"/>
    </source>
</evidence>
<dbReference type="Gene3D" id="3.40.50.1010">
    <property type="entry name" value="5'-nuclease"/>
    <property type="match status" value="1"/>
</dbReference>
<reference evidence="2 3" key="1">
    <citation type="journal article" date="2016" name="Sci. Rep.">
        <title>Metabolic traits of an uncultured archaeal lineage -MSBL1- from brine pools of the Red Sea.</title>
        <authorList>
            <person name="Mwirichia R."/>
            <person name="Alam I."/>
            <person name="Rashid M."/>
            <person name="Vinu M."/>
            <person name="Ba-Alawi W."/>
            <person name="Anthony Kamau A."/>
            <person name="Kamanda Ngugi D."/>
            <person name="Goker M."/>
            <person name="Klenk H.P."/>
            <person name="Bajic V."/>
            <person name="Stingl U."/>
        </authorList>
    </citation>
    <scope>NUCLEOTIDE SEQUENCE [LARGE SCALE GENOMIC DNA]</scope>
    <source>
        <strain evidence="2">SCGC-AAA259A05</strain>
    </source>
</reference>
<dbReference type="Pfam" id="PF18477">
    <property type="entry name" value="PIN_9"/>
    <property type="match status" value="1"/>
</dbReference>
<dbReference type="CDD" id="cd09879">
    <property type="entry name" value="PIN_VapC_AF0591-like"/>
    <property type="match status" value="1"/>
</dbReference>
<comment type="caution">
    <text evidence="2">The sequence shown here is derived from an EMBL/GenBank/DDBJ whole genome shotgun (WGS) entry which is preliminary data.</text>
</comment>
<dbReference type="PANTHER" id="PTHR12416">
    <property type="entry name" value="RRNA-PROCESSING PROTEIN UTP23 HOMOLOG"/>
    <property type="match status" value="1"/>
</dbReference>
<dbReference type="InterPro" id="IPR002716">
    <property type="entry name" value="PIN_dom"/>
</dbReference>
<dbReference type="SUPFAM" id="SSF88723">
    <property type="entry name" value="PIN domain-like"/>
    <property type="match status" value="1"/>
</dbReference>
<name>A0A133U9L4_9EURY</name>
<gene>
    <name evidence="2" type="ORF">AKJ57_03295</name>
</gene>
<dbReference type="Proteomes" id="UP000070163">
    <property type="component" value="Unassembled WGS sequence"/>
</dbReference>
<protein>
    <recommendedName>
        <fullName evidence="1">PIN domain-containing protein</fullName>
    </recommendedName>
</protein>
<sequence>MKDLRIIIDANFLMIPESHGVNIFRELNRVVDKKYELFVPEVVIGELENLKEKGTSSEKKAAKVAIEMASKAEKIPSKKSADEEILRLAEKGNCAVATNDSDLRKRLRERGIPVIYLRQRTHLDIEGSI</sequence>
<feature type="domain" description="PIN" evidence="1">
    <location>
        <begin position="4"/>
        <end position="105"/>
    </location>
</feature>
<dbReference type="SMART" id="SM00670">
    <property type="entry name" value="PINc"/>
    <property type="match status" value="1"/>
</dbReference>
<dbReference type="InterPro" id="IPR041120">
    <property type="entry name" value="PIN_9"/>
</dbReference>
<dbReference type="EMBL" id="LHXJ01000033">
    <property type="protein sequence ID" value="KXA90885.1"/>
    <property type="molecule type" value="Genomic_DNA"/>
</dbReference>
<organism evidence="2 3">
    <name type="scientific">candidate division MSBL1 archaeon SCGC-AAA259A05</name>
    <dbReference type="NCBI Taxonomy" id="1698259"/>
    <lineage>
        <taxon>Archaea</taxon>
        <taxon>Methanobacteriati</taxon>
        <taxon>Methanobacteriota</taxon>
        <taxon>candidate division MSBL1</taxon>
    </lineage>
</organism>
<keyword evidence="3" id="KW-1185">Reference proteome</keyword>
<dbReference type="InterPro" id="IPR029060">
    <property type="entry name" value="PIN-like_dom_sf"/>
</dbReference>
<accession>A0A133U9L4</accession>
<evidence type="ECO:0000313" key="3">
    <source>
        <dbReference type="Proteomes" id="UP000070163"/>
    </source>
</evidence>
<proteinExistence type="predicted"/>
<evidence type="ECO:0000259" key="1">
    <source>
        <dbReference type="SMART" id="SM00670"/>
    </source>
</evidence>
<dbReference type="AlphaFoldDB" id="A0A133U9L4"/>